<feature type="transmembrane region" description="Helical" evidence="1">
    <location>
        <begin position="101"/>
        <end position="122"/>
    </location>
</feature>
<dbReference type="EMBL" id="JAAGWG010000016">
    <property type="protein sequence ID" value="NEK86541.1"/>
    <property type="molecule type" value="Genomic_DNA"/>
</dbReference>
<evidence type="ECO:0000256" key="1">
    <source>
        <dbReference type="SAM" id="Phobius"/>
    </source>
</evidence>
<keyword evidence="1" id="KW-0472">Membrane</keyword>
<feature type="transmembrane region" description="Helical" evidence="1">
    <location>
        <begin position="312"/>
        <end position="338"/>
    </location>
</feature>
<dbReference type="RefSeq" id="WP_163205608.1">
    <property type="nucleotide sequence ID" value="NZ_JAAGWG010000016.1"/>
</dbReference>
<evidence type="ECO:0000313" key="3">
    <source>
        <dbReference type="Proteomes" id="UP000479241"/>
    </source>
</evidence>
<protein>
    <recommendedName>
        <fullName evidence="4">Integral membrane protein</fullName>
    </recommendedName>
</protein>
<dbReference type="AlphaFoldDB" id="A0A6L9W4Y2"/>
<gene>
    <name evidence="2" type="ORF">GCU60_12370</name>
</gene>
<feature type="transmembrane region" description="Helical" evidence="1">
    <location>
        <begin position="359"/>
        <end position="384"/>
    </location>
</feature>
<feature type="transmembrane region" description="Helical" evidence="1">
    <location>
        <begin position="272"/>
        <end position="300"/>
    </location>
</feature>
<proteinExistence type="predicted"/>
<evidence type="ECO:0008006" key="4">
    <source>
        <dbReference type="Google" id="ProtNLM"/>
    </source>
</evidence>
<keyword evidence="1" id="KW-1133">Transmembrane helix</keyword>
<feature type="transmembrane region" description="Helical" evidence="1">
    <location>
        <begin position="243"/>
        <end position="260"/>
    </location>
</feature>
<organism evidence="2 3">
    <name type="scientific">Blastococcus saxobsidens</name>
    <dbReference type="NCBI Taxonomy" id="138336"/>
    <lineage>
        <taxon>Bacteria</taxon>
        <taxon>Bacillati</taxon>
        <taxon>Actinomycetota</taxon>
        <taxon>Actinomycetes</taxon>
        <taxon>Geodermatophilales</taxon>
        <taxon>Geodermatophilaceae</taxon>
        <taxon>Blastococcus</taxon>
    </lineage>
</organism>
<feature type="transmembrane region" description="Helical" evidence="1">
    <location>
        <begin position="69"/>
        <end position="89"/>
    </location>
</feature>
<feature type="transmembrane region" description="Helical" evidence="1">
    <location>
        <begin position="390"/>
        <end position="410"/>
    </location>
</feature>
<feature type="transmembrane region" description="Helical" evidence="1">
    <location>
        <begin position="190"/>
        <end position="212"/>
    </location>
</feature>
<name>A0A6L9W4Y2_9ACTN</name>
<keyword evidence="1" id="KW-0812">Transmembrane</keyword>
<accession>A0A6L9W4Y2</accession>
<evidence type="ECO:0000313" key="2">
    <source>
        <dbReference type="EMBL" id="NEK86541.1"/>
    </source>
</evidence>
<dbReference type="Proteomes" id="UP000479241">
    <property type="component" value="Unassembled WGS sequence"/>
</dbReference>
<feature type="transmembrane region" description="Helical" evidence="1">
    <location>
        <begin position="27"/>
        <end position="49"/>
    </location>
</feature>
<comment type="caution">
    <text evidence="2">The sequence shown here is derived from an EMBL/GenBank/DDBJ whole genome shotgun (WGS) entry which is preliminary data.</text>
</comment>
<feature type="transmembrane region" description="Helical" evidence="1">
    <location>
        <begin position="219"/>
        <end position="237"/>
    </location>
</feature>
<reference evidence="2 3" key="1">
    <citation type="submission" date="2019-12" db="EMBL/GenBank/DDBJ databases">
        <title>the WGS of Blastococcus saxobsidens 67B17.</title>
        <authorList>
            <person name="Jiang Z."/>
        </authorList>
    </citation>
    <scope>NUCLEOTIDE SEQUENCE [LARGE SCALE GENOMIC DNA]</scope>
    <source>
        <strain evidence="2 3">67B17</strain>
    </source>
</reference>
<sequence>MGTVITGESTTGPAPERATGAARTRRSLLAVAGAALFVVGVHLVGMRLTESGTDLRLLDNYVLRGDPDVVLTPRVLLPVLVGLAGILWAPGLAARLRWRPLLWASAAGAAVWAVALALSSGWGRLTEPLGSIYEYPAEVPKVESLATFLSTFLDAMPPDSPDAWTAHVSGHPAGALLTFVLLDRVGLGGLGWAAVLCIAGGALAVPAVLVGVRAVADEAAARVVAPFLVLAPAALWVATSADAFFTFVSAWGIALVAVAATGQPGRRRDAAALGGGLLLGVGLFLSFGLAAIAPLAAAVVVVQHRRIGWGRVLRVLVLGAAGTLVVVALFALGGYWWFDGLAATQARLATGQALTNRPWSYFAFANIAAGIMAVGPAAVAGLGALRRTRLAVLAGAALAGVLFADLTGVVRGETERIWLPFELWVLTATAFLPARARRPWLAASVLLAIAIEVGVRLEW</sequence>